<dbReference type="Proteomes" id="UP000053477">
    <property type="component" value="Unassembled WGS sequence"/>
</dbReference>
<proteinExistence type="predicted"/>
<name>A0A0H2RH74_9AGAM</name>
<dbReference type="EMBL" id="KQ086006">
    <property type="protein sequence ID" value="KLO11204.1"/>
    <property type="molecule type" value="Genomic_DNA"/>
</dbReference>
<keyword evidence="2" id="KW-1185">Reference proteome</keyword>
<dbReference type="InParanoid" id="A0A0H2RH74"/>
<gene>
    <name evidence="1" type="ORF">SCHPADRAFT_975734</name>
</gene>
<dbReference type="AlphaFoldDB" id="A0A0H2RH74"/>
<evidence type="ECO:0000313" key="2">
    <source>
        <dbReference type="Proteomes" id="UP000053477"/>
    </source>
</evidence>
<accession>A0A0H2RH74</accession>
<protein>
    <submittedName>
        <fullName evidence="1">Uncharacterized protein</fullName>
    </submittedName>
</protein>
<sequence>MYSSSAPPPYARSLLFKYHFKYPIKLLGRKRTQKQLESALLSYVRSRDLDVQVSYMIVRKGQYKLDVEVMKIKRDIPGQTIAYLRINFEVYIFQYGPSLTPQLALETNLVSGRPLTISKDDAAWVISRKGGGLLRYTRHTTYRVKAIEYTDPPTYFY</sequence>
<evidence type="ECO:0000313" key="1">
    <source>
        <dbReference type="EMBL" id="KLO11204.1"/>
    </source>
</evidence>
<reference evidence="1 2" key="1">
    <citation type="submission" date="2015-04" db="EMBL/GenBank/DDBJ databases">
        <title>Complete genome sequence of Schizopora paradoxa KUC8140, a cosmopolitan wood degrader in East Asia.</title>
        <authorList>
            <consortium name="DOE Joint Genome Institute"/>
            <person name="Min B."/>
            <person name="Park H."/>
            <person name="Jang Y."/>
            <person name="Kim J.-J."/>
            <person name="Kim K.H."/>
            <person name="Pangilinan J."/>
            <person name="Lipzen A."/>
            <person name="Riley R."/>
            <person name="Grigoriev I.V."/>
            <person name="Spatafora J.W."/>
            <person name="Choi I.-G."/>
        </authorList>
    </citation>
    <scope>NUCLEOTIDE SEQUENCE [LARGE SCALE GENOMIC DNA]</scope>
    <source>
        <strain evidence="1 2">KUC8140</strain>
    </source>
</reference>
<organism evidence="1 2">
    <name type="scientific">Schizopora paradoxa</name>
    <dbReference type="NCBI Taxonomy" id="27342"/>
    <lineage>
        <taxon>Eukaryota</taxon>
        <taxon>Fungi</taxon>
        <taxon>Dikarya</taxon>
        <taxon>Basidiomycota</taxon>
        <taxon>Agaricomycotina</taxon>
        <taxon>Agaricomycetes</taxon>
        <taxon>Hymenochaetales</taxon>
        <taxon>Schizoporaceae</taxon>
        <taxon>Schizopora</taxon>
    </lineage>
</organism>